<dbReference type="SUPFAM" id="SSF56349">
    <property type="entry name" value="DNA breaking-rejoining enzymes"/>
    <property type="match status" value="1"/>
</dbReference>
<evidence type="ECO:0008006" key="3">
    <source>
        <dbReference type="Google" id="ProtNLM"/>
    </source>
</evidence>
<evidence type="ECO:0000313" key="2">
    <source>
        <dbReference type="EMBL" id="HHS49355.1"/>
    </source>
</evidence>
<dbReference type="AlphaFoldDB" id="A0A7C6EC58"/>
<protein>
    <recommendedName>
        <fullName evidence="3">Integrase</fullName>
    </recommendedName>
</protein>
<dbReference type="Gene3D" id="1.10.150.130">
    <property type="match status" value="1"/>
</dbReference>
<proteinExistence type="predicted"/>
<dbReference type="EMBL" id="DRZX01000278">
    <property type="protein sequence ID" value="HHS49355.1"/>
    <property type="molecule type" value="Genomic_DNA"/>
</dbReference>
<dbReference type="InterPro" id="IPR011010">
    <property type="entry name" value="DNA_brk_join_enz"/>
</dbReference>
<name>A0A7C6EC58_DESAE</name>
<dbReference type="GO" id="GO:0003677">
    <property type="term" value="F:DNA binding"/>
    <property type="evidence" value="ECO:0007669"/>
    <property type="project" value="UniProtKB-KW"/>
</dbReference>
<evidence type="ECO:0000256" key="1">
    <source>
        <dbReference type="ARBA" id="ARBA00023125"/>
    </source>
</evidence>
<organism evidence="2">
    <name type="scientific">Desulfurella acetivorans</name>
    <dbReference type="NCBI Taxonomy" id="33002"/>
    <lineage>
        <taxon>Bacteria</taxon>
        <taxon>Pseudomonadati</taxon>
        <taxon>Campylobacterota</taxon>
        <taxon>Desulfurellia</taxon>
        <taxon>Desulfurellales</taxon>
        <taxon>Desulfurellaceae</taxon>
        <taxon>Desulfurella</taxon>
    </lineage>
</organism>
<comment type="caution">
    <text evidence="2">The sequence shown here is derived from an EMBL/GenBank/DDBJ whole genome shotgun (WGS) entry which is preliminary data.</text>
</comment>
<dbReference type="Proteomes" id="UP000886400">
    <property type="component" value="Unassembled WGS sequence"/>
</dbReference>
<reference evidence="2" key="1">
    <citation type="journal article" date="2020" name="mSystems">
        <title>Genome- and Community-Level Interaction Insights into Carbon Utilization and Element Cycling Functions of Hydrothermarchaeota in Hydrothermal Sediment.</title>
        <authorList>
            <person name="Zhou Z."/>
            <person name="Liu Y."/>
            <person name="Xu W."/>
            <person name="Pan J."/>
            <person name="Luo Z.H."/>
            <person name="Li M."/>
        </authorList>
    </citation>
    <scope>NUCLEOTIDE SEQUENCE [LARGE SCALE GENOMIC DNA]</scope>
    <source>
        <strain evidence="2">SpSt-1135</strain>
    </source>
</reference>
<sequence>MIDAEKIVNGMIKNGLAVRTAQHAAAVLRHALNKAIERGYLQVNPVSKIRVPRKNRRTRFLTKDEAEKLLDELKKRSLKTYEMAF</sequence>
<accession>A0A7C6EC58</accession>
<dbReference type="InterPro" id="IPR010998">
    <property type="entry name" value="Integrase_recombinase_N"/>
</dbReference>
<keyword evidence="1" id="KW-0238">DNA-binding</keyword>
<gene>
    <name evidence="2" type="ORF">ENM99_05920</name>
</gene>